<feature type="transmembrane region" description="Helical" evidence="1">
    <location>
        <begin position="6"/>
        <end position="24"/>
    </location>
</feature>
<accession>A0A5M6I383</accession>
<dbReference type="AlphaFoldDB" id="A0A5M6I383"/>
<proteinExistence type="predicted"/>
<name>A0A5M6I383_9PROT</name>
<dbReference type="Proteomes" id="UP000324065">
    <property type="component" value="Unassembled WGS sequence"/>
</dbReference>
<evidence type="ECO:0000313" key="3">
    <source>
        <dbReference type="Proteomes" id="UP000324065"/>
    </source>
</evidence>
<keyword evidence="3" id="KW-1185">Reference proteome</keyword>
<reference evidence="2 3" key="1">
    <citation type="submission" date="2019-09" db="EMBL/GenBank/DDBJ databases">
        <title>Genome sequence of Roseospira marina, one of the more divergent members of the non-sulfur purple photosynthetic bacterial family, the Rhodospirillaceae.</title>
        <authorList>
            <person name="Meyer T."/>
            <person name="Kyndt J."/>
        </authorList>
    </citation>
    <scope>NUCLEOTIDE SEQUENCE [LARGE SCALE GENOMIC DNA]</scope>
    <source>
        <strain evidence="2 3">DSM 15113</strain>
    </source>
</reference>
<sequence>MTLTQTLIALGVLLVVLALALWRARRPWAPGPVWRVPWHLILALGLVLFLGLLAHLTSLVTGQPVRPRGLG</sequence>
<keyword evidence="1" id="KW-0812">Transmembrane</keyword>
<feature type="transmembrane region" description="Helical" evidence="1">
    <location>
        <begin position="36"/>
        <end position="56"/>
    </location>
</feature>
<dbReference type="RefSeq" id="WP_150064298.1">
    <property type="nucleotide sequence ID" value="NZ_JACHII010000045.1"/>
</dbReference>
<gene>
    <name evidence="2" type="ORF">F1188_20425</name>
</gene>
<evidence type="ECO:0000256" key="1">
    <source>
        <dbReference type="SAM" id="Phobius"/>
    </source>
</evidence>
<dbReference type="EMBL" id="VWPJ01000049">
    <property type="protein sequence ID" value="KAA5602623.1"/>
    <property type="molecule type" value="Genomic_DNA"/>
</dbReference>
<keyword evidence="1" id="KW-1133">Transmembrane helix</keyword>
<organism evidence="2 3">
    <name type="scientific">Roseospira marina</name>
    <dbReference type="NCBI Taxonomy" id="140057"/>
    <lineage>
        <taxon>Bacteria</taxon>
        <taxon>Pseudomonadati</taxon>
        <taxon>Pseudomonadota</taxon>
        <taxon>Alphaproteobacteria</taxon>
        <taxon>Rhodospirillales</taxon>
        <taxon>Rhodospirillaceae</taxon>
        <taxon>Roseospira</taxon>
    </lineage>
</organism>
<keyword evidence="1" id="KW-0472">Membrane</keyword>
<protein>
    <submittedName>
        <fullName evidence="2">Uncharacterized protein</fullName>
    </submittedName>
</protein>
<evidence type="ECO:0000313" key="2">
    <source>
        <dbReference type="EMBL" id="KAA5602623.1"/>
    </source>
</evidence>
<comment type="caution">
    <text evidence="2">The sequence shown here is derived from an EMBL/GenBank/DDBJ whole genome shotgun (WGS) entry which is preliminary data.</text>
</comment>